<evidence type="ECO:0000313" key="1">
    <source>
        <dbReference type="EMBL" id="KRL00965.1"/>
    </source>
</evidence>
<dbReference type="STRING" id="1293597.FC20_GL001065"/>
<organism evidence="1 2">
    <name type="scientific">Lactobacillus equicursoris DSM 19284 = JCM 14600 = CIP 110162</name>
    <dbReference type="NCBI Taxonomy" id="1293597"/>
    <lineage>
        <taxon>Bacteria</taxon>
        <taxon>Bacillati</taxon>
        <taxon>Bacillota</taxon>
        <taxon>Bacilli</taxon>
        <taxon>Lactobacillales</taxon>
        <taxon>Lactobacillaceae</taxon>
        <taxon>Lactobacillus</taxon>
    </lineage>
</organism>
<keyword evidence="2" id="KW-1185">Reference proteome</keyword>
<name>A0A0R1M7G2_9LACO</name>
<accession>A0A0R1M7G2</accession>
<dbReference type="PATRIC" id="fig|1293597.4.peg.1141"/>
<dbReference type="AlphaFoldDB" id="A0A0R1M7G2"/>
<gene>
    <name evidence="1" type="ORF">FC20_GL001065</name>
</gene>
<comment type="caution">
    <text evidence="1">The sequence shown here is derived from an EMBL/GenBank/DDBJ whole genome shotgun (WGS) entry which is preliminary data.</text>
</comment>
<dbReference type="Proteomes" id="UP000051074">
    <property type="component" value="Unassembled WGS sequence"/>
</dbReference>
<dbReference type="eggNOG" id="ENOG5032ZVG">
    <property type="taxonomic scope" value="Bacteria"/>
</dbReference>
<sequence>MVKMETGKLLDALKKDHLDNVLDQVADYDFAGYLGQLIEERQVKKSELFNAAAIERSYGYQILKGRRLPSRDKVLALALSLQLSLEETGRLLSLSDNGALYANVKRDAVIIYCLARHMSVMDTNLLLAQHGYDSLDEV</sequence>
<protein>
    <recommendedName>
        <fullName evidence="3">HTH cro/C1-type domain-containing protein</fullName>
    </recommendedName>
</protein>
<dbReference type="EMBL" id="AZDU01000032">
    <property type="protein sequence ID" value="KRL00965.1"/>
    <property type="molecule type" value="Genomic_DNA"/>
</dbReference>
<evidence type="ECO:0008006" key="3">
    <source>
        <dbReference type="Google" id="ProtNLM"/>
    </source>
</evidence>
<reference evidence="1 2" key="1">
    <citation type="journal article" date="2015" name="Genome Announc.">
        <title>Expanding the biotechnology potential of lactobacilli through comparative genomics of 213 strains and associated genera.</title>
        <authorList>
            <person name="Sun Z."/>
            <person name="Harris H.M."/>
            <person name="McCann A."/>
            <person name="Guo C."/>
            <person name="Argimon S."/>
            <person name="Zhang W."/>
            <person name="Yang X."/>
            <person name="Jeffery I.B."/>
            <person name="Cooney J.C."/>
            <person name="Kagawa T.F."/>
            <person name="Liu W."/>
            <person name="Song Y."/>
            <person name="Salvetti E."/>
            <person name="Wrobel A."/>
            <person name="Rasinkangas P."/>
            <person name="Parkhill J."/>
            <person name="Rea M.C."/>
            <person name="O'Sullivan O."/>
            <person name="Ritari J."/>
            <person name="Douillard F.P."/>
            <person name="Paul Ross R."/>
            <person name="Yang R."/>
            <person name="Briner A.E."/>
            <person name="Felis G.E."/>
            <person name="de Vos W.M."/>
            <person name="Barrangou R."/>
            <person name="Klaenhammer T.R."/>
            <person name="Caufield P.W."/>
            <person name="Cui Y."/>
            <person name="Zhang H."/>
            <person name="O'Toole P.W."/>
        </authorList>
    </citation>
    <scope>NUCLEOTIDE SEQUENCE [LARGE SCALE GENOMIC DNA]</scope>
    <source>
        <strain evidence="1 2">DSM 19284</strain>
    </source>
</reference>
<proteinExistence type="predicted"/>
<evidence type="ECO:0000313" key="2">
    <source>
        <dbReference type="Proteomes" id="UP000051074"/>
    </source>
</evidence>